<organism evidence="1 2">
    <name type="scientific">Spirosoma endbachense</name>
    <dbReference type="NCBI Taxonomy" id="2666025"/>
    <lineage>
        <taxon>Bacteria</taxon>
        <taxon>Pseudomonadati</taxon>
        <taxon>Bacteroidota</taxon>
        <taxon>Cytophagia</taxon>
        <taxon>Cytophagales</taxon>
        <taxon>Cytophagaceae</taxon>
        <taxon>Spirosoma</taxon>
    </lineage>
</organism>
<dbReference type="AlphaFoldDB" id="A0A6P1VWV9"/>
<proteinExistence type="predicted"/>
<accession>A0A6P1VWV9</accession>
<reference evidence="1 2" key="1">
    <citation type="submission" date="2019-11" db="EMBL/GenBank/DDBJ databases">
        <title>Spirosoma endbachense sp. nov., isolated from a natural salt meadow.</title>
        <authorList>
            <person name="Rojas J."/>
            <person name="Ambika Manirajan B."/>
            <person name="Ratering S."/>
            <person name="Suarez C."/>
            <person name="Geissler-Plaum R."/>
            <person name="Schnell S."/>
        </authorList>
    </citation>
    <scope>NUCLEOTIDE SEQUENCE [LARGE SCALE GENOMIC DNA]</scope>
    <source>
        <strain evidence="1 2">I-24</strain>
    </source>
</reference>
<dbReference type="KEGG" id="senf:GJR95_18400"/>
<gene>
    <name evidence="1" type="ORF">GJR95_18400</name>
</gene>
<evidence type="ECO:0000313" key="1">
    <source>
        <dbReference type="EMBL" id="QHV96858.1"/>
    </source>
</evidence>
<keyword evidence="2" id="KW-1185">Reference proteome</keyword>
<protein>
    <submittedName>
        <fullName evidence="1">Uncharacterized protein</fullName>
    </submittedName>
</protein>
<evidence type="ECO:0000313" key="2">
    <source>
        <dbReference type="Proteomes" id="UP000464577"/>
    </source>
</evidence>
<dbReference type="RefSeq" id="WP_162387269.1">
    <property type="nucleotide sequence ID" value="NZ_CP045997.1"/>
</dbReference>
<sequence>MVTSTSNVRQYNYPSFYRRNSRWNCTIGRLLTLNNLIAYTEFLTDLSI</sequence>
<name>A0A6P1VWV9_9BACT</name>
<dbReference type="Proteomes" id="UP000464577">
    <property type="component" value="Chromosome"/>
</dbReference>
<dbReference type="EMBL" id="CP045997">
    <property type="protein sequence ID" value="QHV96858.1"/>
    <property type="molecule type" value="Genomic_DNA"/>
</dbReference>